<dbReference type="NCBIfam" id="TIGR03355">
    <property type="entry name" value="VI_chp_2"/>
    <property type="match status" value="1"/>
</dbReference>
<reference evidence="3 4" key="1">
    <citation type="journal article" date="2012" name="J. Am. Chem. Soc.">
        <title>Bacterial biosynthesis and maturation of the didemnin anti-cancer agents.</title>
        <authorList>
            <person name="Xu Y."/>
            <person name="Kersten R.D."/>
            <person name="Nam S.J."/>
            <person name="Lu L."/>
            <person name="Al-Suwailem A.M."/>
            <person name="Zheng H."/>
            <person name="Fenical W."/>
            <person name="Dorrestein P.C."/>
            <person name="Moore B.S."/>
            <person name="Qian P.Y."/>
        </authorList>
    </citation>
    <scope>NUCLEOTIDE SEQUENCE [LARGE SCALE GENOMIC DNA]</scope>
    <source>
        <strain evidence="3 4">KA081020-065</strain>
    </source>
</reference>
<feature type="domain" description="TssC1 C-terminal" evidence="2">
    <location>
        <begin position="348"/>
        <end position="456"/>
    </location>
</feature>
<dbReference type="Pfam" id="PF18945">
    <property type="entry name" value="VipB_2"/>
    <property type="match status" value="1"/>
</dbReference>
<accession>I3TRV2</accession>
<evidence type="ECO:0000259" key="2">
    <source>
        <dbReference type="Pfam" id="PF18945"/>
    </source>
</evidence>
<keyword evidence="4" id="KW-1185">Reference proteome</keyword>
<evidence type="ECO:0000259" key="1">
    <source>
        <dbReference type="Pfam" id="PF05943"/>
    </source>
</evidence>
<dbReference type="KEGG" id="tmo:TMO_a0087"/>
<dbReference type="PANTHER" id="PTHR35565">
    <property type="entry name" value="CYTOPLASMIC PROTEIN-RELATED"/>
    <property type="match status" value="1"/>
</dbReference>
<geneLocation type="plasmid" evidence="3 4">
    <name>pTM1</name>
</geneLocation>
<dbReference type="InterPro" id="IPR044031">
    <property type="entry name" value="TssC1_N"/>
</dbReference>
<dbReference type="PANTHER" id="PTHR35565:SF3">
    <property type="entry name" value="TYPE VI SECRETION SYSTEM SHEATH PROTEIN TSSC1"/>
    <property type="match status" value="1"/>
</dbReference>
<dbReference type="InterPro" id="IPR044032">
    <property type="entry name" value="TssC1_C"/>
</dbReference>
<proteinExistence type="predicted"/>
<dbReference type="PATRIC" id="fig|1110502.3.peg.3745"/>
<name>I3TRV2_TISMK</name>
<evidence type="ECO:0000313" key="4">
    <source>
        <dbReference type="Proteomes" id="UP000005258"/>
    </source>
</evidence>
<dbReference type="Pfam" id="PF05943">
    <property type="entry name" value="VipB"/>
    <property type="match status" value="1"/>
</dbReference>
<dbReference type="InterPro" id="IPR010269">
    <property type="entry name" value="T6SS_TssC-like"/>
</dbReference>
<protein>
    <submittedName>
        <fullName evidence="3">Type VI secretion system protein ImpC</fullName>
    </submittedName>
</protein>
<sequence>MSVSLPLQSAPPLRAPPLRATALRPLIDRVIALIDAAIGRQLDRILHHPRMQALEAAWRGLALVVERAGRARSTKVRVLDVTWDMICRDFERAVEFDRAEMFAKIYEDEFGSPGGEPFGVLIGAYELMHLRDADHPTDDVTGLKGMATVAAAAFAPFIAGAHPRLLGLDRFEALGRGFDPGDFEGADHVRWRGLRMGEDARFLGLTCPRILLRHPWGEDPARIDGFRYVEDVSGPDAGKYLWGVAAFAFALVLIRAHDATGWFADIRGAARDHELGGLVRELPADHFGTDRPDVGLKPPVDVQLTDAQDKRLADLGLIALAPARDTPWVVFHGNPSLQLARPYDREAASANARLSAMLQYMLCVSRFAHYVKVIGRDRVGSFSDAAACEEYLRRWLLGYSIASDTATPEQKARYPLRECAVSVRESPGRPGIYDCTIHLRPHFQLDEVSSGFRLVTWFVARGLPQS</sequence>
<dbReference type="RefSeq" id="WP_014747167.1">
    <property type="nucleotide sequence ID" value="NC_017957.2"/>
</dbReference>
<keyword evidence="3" id="KW-0614">Plasmid</keyword>
<dbReference type="Proteomes" id="UP000005258">
    <property type="component" value="Plasmid pTM1"/>
</dbReference>
<evidence type="ECO:0000313" key="3">
    <source>
        <dbReference type="EMBL" id="AFK55490.1"/>
    </source>
</evidence>
<gene>
    <name evidence="3" type="ordered locus">TMO_a0087</name>
</gene>
<feature type="domain" description="TssC1 N-terminal" evidence="1">
    <location>
        <begin position="28"/>
        <end position="338"/>
    </location>
</feature>
<dbReference type="AlphaFoldDB" id="I3TRV2"/>
<dbReference type="HOGENOM" id="CLU_018386_1_0_5"/>
<organism evidence="3 4">
    <name type="scientific">Tistrella mobilis (strain KA081020-065)</name>
    <dbReference type="NCBI Taxonomy" id="1110502"/>
    <lineage>
        <taxon>Bacteria</taxon>
        <taxon>Pseudomonadati</taxon>
        <taxon>Pseudomonadota</taxon>
        <taxon>Alphaproteobacteria</taxon>
        <taxon>Geminicoccales</taxon>
        <taxon>Geminicoccaceae</taxon>
        <taxon>Tistrella</taxon>
    </lineage>
</organism>
<dbReference type="EMBL" id="CP003237">
    <property type="protein sequence ID" value="AFK55490.1"/>
    <property type="molecule type" value="Genomic_DNA"/>
</dbReference>